<dbReference type="InterPro" id="IPR005119">
    <property type="entry name" value="LysR_subst-bd"/>
</dbReference>
<dbReference type="FunFam" id="1.10.10.10:FF:000001">
    <property type="entry name" value="LysR family transcriptional regulator"/>
    <property type="match status" value="1"/>
</dbReference>
<dbReference type="Pfam" id="PF00126">
    <property type="entry name" value="HTH_1"/>
    <property type="match status" value="1"/>
</dbReference>
<gene>
    <name evidence="6" type="ORF">RM52_01450</name>
</gene>
<dbReference type="InterPro" id="IPR036388">
    <property type="entry name" value="WH-like_DNA-bd_sf"/>
</dbReference>
<evidence type="ECO:0000313" key="7">
    <source>
        <dbReference type="Proteomes" id="UP000031202"/>
    </source>
</evidence>
<comment type="similarity">
    <text evidence="1">Belongs to the LysR transcriptional regulatory family.</text>
</comment>
<dbReference type="SUPFAM" id="SSF46785">
    <property type="entry name" value="Winged helix' DNA-binding domain"/>
    <property type="match status" value="1"/>
</dbReference>
<keyword evidence="2" id="KW-0805">Transcription regulation</keyword>
<dbReference type="Gene3D" id="3.40.190.290">
    <property type="match status" value="1"/>
</dbReference>
<keyword evidence="4" id="KW-0804">Transcription</keyword>
<accession>A0A0B4D0C1</accession>
<dbReference type="PRINTS" id="PR00039">
    <property type="entry name" value="HTHLYSR"/>
</dbReference>
<dbReference type="EMBL" id="JWSZ01000001">
    <property type="protein sequence ID" value="KIC60101.1"/>
    <property type="molecule type" value="Genomic_DNA"/>
</dbReference>
<dbReference type="Pfam" id="PF03466">
    <property type="entry name" value="LysR_substrate"/>
    <property type="match status" value="1"/>
</dbReference>
<reference evidence="6 7" key="1">
    <citation type="submission" date="2014-12" db="EMBL/GenBank/DDBJ databases">
        <title>Genome sequencing of Microbacterium hominis TPW29.</title>
        <authorList>
            <person name="Tan P.W."/>
            <person name="Chan K.-G."/>
        </authorList>
    </citation>
    <scope>NUCLEOTIDE SEQUENCE [LARGE SCALE GENOMIC DNA]</scope>
    <source>
        <strain evidence="6 7">TPW29</strain>
    </source>
</reference>
<dbReference type="Gene3D" id="1.10.10.10">
    <property type="entry name" value="Winged helix-like DNA-binding domain superfamily/Winged helix DNA-binding domain"/>
    <property type="match status" value="1"/>
</dbReference>
<dbReference type="RefSeq" id="WP_039411951.1">
    <property type="nucleotide sequence ID" value="NZ_JWSZ01000001.1"/>
</dbReference>
<dbReference type="Proteomes" id="UP000031202">
    <property type="component" value="Unassembled WGS sequence"/>
</dbReference>
<dbReference type="PANTHER" id="PTHR30419">
    <property type="entry name" value="HTH-TYPE TRANSCRIPTIONAL REGULATOR YBHD"/>
    <property type="match status" value="1"/>
</dbReference>
<evidence type="ECO:0000256" key="2">
    <source>
        <dbReference type="ARBA" id="ARBA00023015"/>
    </source>
</evidence>
<sequence>MDVRHLSVFVAVAREMSFTRAADSLLLAQSAVSTTVRELERELGVELFDRSHRQIRLTGAGEELLMRAQAVLEQMREIGEAVASAATELRGAVTMGLMTGVDLVDVPGLLGRYHEQHPAVSVQLRATGLGSSGLVAQLERGEIDLALLAVVDALPASLRGEVVAASPYVLVVPGTHPLADAEGITLAMLEGESFVDLPPGYGSRRIVDDAFAHARVSRRVLIEVADLSTAAAYVPQGLGLAIVPRFAALAASSGSGRPFADPAPRMPVRIVPLDDAVPAFEVSLAWSRRRPLTAAAQGLVDLLRSELLP</sequence>
<comment type="caution">
    <text evidence="6">The sequence shown here is derived from an EMBL/GenBank/DDBJ whole genome shotgun (WGS) entry which is preliminary data.</text>
</comment>
<evidence type="ECO:0000256" key="4">
    <source>
        <dbReference type="ARBA" id="ARBA00023163"/>
    </source>
</evidence>
<evidence type="ECO:0000256" key="1">
    <source>
        <dbReference type="ARBA" id="ARBA00009437"/>
    </source>
</evidence>
<dbReference type="InterPro" id="IPR000847">
    <property type="entry name" value="LysR_HTH_N"/>
</dbReference>
<name>A0A0B4D0C1_9MICO</name>
<dbReference type="GO" id="GO:0003677">
    <property type="term" value="F:DNA binding"/>
    <property type="evidence" value="ECO:0007669"/>
    <property type="project" value="UniProtKB-KW"/>
</dbReference>
<feature type="domain" description="HTH lysR-type" evidence="5">
    <location>
        <begin position="1"/>
        <end position="58"/>
    </location>
</feature>
<dbReference type="InterPro" id="IPR050950">
    <property type="entry name" value="HTH-type_LysR_regulators"/>
</dbReference>
<keyword evidence="3" id="KW-0238">DNA-binding</keyword>
<evidence type="ECO:0000259" key="5">
    <source>
        <dbReference type="PROSITE" id="PS50931"/>
    </source>
</evidence>
<dbReference type="PANTHER" id="PTHR30419:SF31">
    <property type="entry name" value="BLR3139 PROTEIN"/>
    <property type="match status" value="1"/>
</dbReference>
<protein>
    <submittedName>
        <fullName evidence="6">LysR family transcriptional regulator</fullName>
    </submittedName>
</protein>
<organism evidence="6 7">
    <name type="scientific">Microbacterium hominis</name>
    <dbReference type="NCBI Taxonomy" id="162426"/>
    <lineage>
        <taxon>Bacteria</taxon>
        <taxon>Bacillati</taxon>
        <taxon>Actinomycetota</taxon>
        <taxon>Actinomycetes</taxon>
        <taxon>Micrococcales</taxon>
        <taxon>Microbacteriaceae</taxon>
        <taxon>Microbacterium</taxon>
    </lineage>
</organism>
<proteinExistence type="inferred from homology"/>
<dbReference type="GO" id="GO:0003700">
    <property type="term" value="F:DNA-binding transcription factor activity"/>
    <property type="evidence" value="ECO:0007669"/>
    <property type="project" value="InterPro"/>
</dbReference>
<dbReference type="AlphaFoldDB" id="A0A0B4D0C1"/>
<evidence type="ECO:0000256" key="3">
    <source>
        <dbReference type="ARBA" id="ARBA00023125"/>
    </source>
</evidence>
<dbReference type="InterPro" id="IPR036390">
    <property type="entry name" value="WH_DNA-bd_sf"/>
</dbReference>
<dbReference type="GO" id="GO:0005829">
    <property type="term" value="C:cytosol"/>
    <property type="evidence" value="ECO:0007669"/>
    <property type="project" value="TreeGrafter"/>
</dbReference>
<dbReference type="PROSITE" id="PS50931">
    <property type="entry name" value="HTH_LYSR"/>
    <property type="match status" value="1"/>
</dbReference>
<dbReference type="SUPFAM" id="SSF53850">
    <property type="entry name" value="Periplasmic binding protein-like II"/>
    <property type="match status" value="1"/>
</dbReference>
<evidence type="ECO:0000313" key="6">
    <source>
        <dbReference type="EMBL" id="KIC60101.1"/>
    </source>
</evidence>